<dbReference type="Proteomes" id="UP001153050">
    <property type="component" value="Unassembled WGS sequence"/>
</dbReference>
<accession>A0ABM9DHE7</accession>
<dbReference type="EMBL" id="CAKXZT010000032">
    <property type="protein sequence ID" value="CAH2395938.1"/>
    <property type="molecule type" value="Genomic_DNA"/>
</dbReference>
<evidence type="ECO:0000256" key="1">
    <source>
        <dbReference type="SAM" id="MobiDB-lite"/>
    </source>
</evidence>
<sequence length="191" mass="21119">MTKSGSASAASKPSCGHFSKSLASRASQDQAPQNRASQNQASTAKTEYLSLLRELDRRRRANQLAAYRPYPRQAEFHAAGAINRERLFMAGNQLGKTRAGGAEWAMHLTGRYPAWWQGKVFDTAVRLGARRHRRGHARQPAAHPDRPAAAAGGVGHRHDPGRRYSHHGARRAAWAGQRGGAPWRRWRCAGR</sequence>
<comment type="caution">
    <text evidence="2">The sequence shown here is derived from an EMBL/GenBank/DDBJ whole genome shotgun (WGS) entry which is preliminary data.</text>
</comment>
<protein>
    <recommendedName>
        <fullName evidence="4">Terminase</fullName>
    </recommendedName>
</protein>
<name>A0ABM9DHE7_9HYPH</name>
<feature type="region of interest" description="Disordered" evidence="1">
    <location>
        <begin position="1"/>
        <end position="44"/>
    </location>
</feature>
<evidence type="ECO:0000313" key="3">
    <source>
        <dbReference type="Proteomes" id="UP001153050"/>
    </source>
</evidence>
<reference evidence="2 3" key="1">
    <citation type="submission" date="2022-03" db="EMBL/GenBank/DDBJ databases">
        <authorList>
            <person name="Brunel B."/>
        </authorList>
    </citation>
    <scope>NUCLEOTIDE SEQUENCE [LARGE SCALE GENOMIC DNA]</scope>
    <source>
        <strain evidence="2">STM5069sample</strain>
    </source>
</reference>
<evidence type="ECO:0008006" key="4">
    <source>
        <dbReference type="Google" id="ProtNLM"/>
    </source>
</evidence>
<dbReference type="Pfam" id="PF03237">
    <property type="entry name" value="Terminase_6N"/>
    <property type="match status" value="1"/>
</dbReference>
<keyword evidence="3" id="KW-1185">Reference proteome</keyword>
<gene>
    <name evidence="2" type="ORF">MES5069_1270024</name>
</gene>
<organism evidence="2 3">
    <name type="scientific">Mesorhizobium escarrei</name>
    <dbReference type="NCBI Taxonomy" id="666018"/>
    <lineage>
        <taxon>Bacteria</taxon>
        <taxon>Pseudomonadati</taxon>
        <taxon>Pseudomonadota</taxon>
        <taxon>Alphaproteobacteria</taxon>
        <taxon>Hyphomicrobiales</taxon>
        <taxon>Phyllobacteriaceae</taxon>
        <taxon>Mesorhizobium</taxon>
    </lineage>
</organism>
<proteinExistence type="predicted"/>
<feature type="region of interest" description="Disordered" evidence="1">
    <location>
        <begin position="133"/>
        <end position="176"/>
    </location>
</feature>
<evidence type="ECO:0000313" key="2">
    <source>
        <dbReference type="EMBL" id="CAH2395938.1"/>
    </source>
</evidence>
<feature type="compositionally biased region" description="Low complexity" evidence="1">
    <location>
        <begin position="138"/>
        <end position="151"/>
    </location>
</feature>
<feature type="compositionally biased region" description="Low complexity" evidence="1">
    <location>
        <begin position="1"/>
        <end position="11"/>
    </location>
</feature>
<feature type="compositionally biased region" description="Polar residues" evidence="1">
    <location>
        <begin position="21"/>
        <end position="44"/>
    </location>
</feature>